<dbReference type="AlphaFoldDB" id="A0A5N4AU60"/>
<gene>
    <name evidence="1" type="ORF">PPYR_05266</name>
</gene>
<name>A0A5N4AU60_PHOPY</name>
<reference evidence="1 2" key="1">
    <citation type="journal article" date="2018" name="Elife">
        <title>Firefly genomes illuminate parallel origins of bioluminescence in beetles.</title>
        <authorList>
            <person name="Fallon T.R."/>
            <person name="Lower S.E."/>
            <person name="Chang C.H."/>
            <person name="Bessho-Uehara M."/>
            <person name="Martin G.J."/>
            <person name="Bewick A.J."/>
            <person name="Behringer M."/>
            <person name="Debat H.J."/>
            <person name="Wong I."/>
            <person name="Day J.C."/>
            <person name="Suvorov A."/>
            <person name="Silva C.J."/>
            <person name="Stanger-Hall K.F."/>
            <person name="Hall D.W."/>
            <person name="Schmitz R.J."/>
            <person name="Nelson D.R."/>
            <person name="Lewis S.M."/>
            <person name="Shigenobu S."/>
            <person name="Bybee S.M."/>
            <person name="Larracuente A.M."/>
            <person name="Oba Y."/>
            <person name="Weng J.K."/>
        </authorList>
    </citation>
    <scope>NUCLEOTIDE SEQUENCE [LARGE SCALE GENOMIC DNA]</scope>
    <source>
        <strain evidence="1">1611_PpyrPB1</strain>
        <tissue evidence="1">Whole body</tissue>
    </source>
</reference>
<evidence type="ECO:0000313" key="1">
    <source>
        <dbReference type="EMBL" id="KAB0800912.1"/>
    </source>
</evidence>
<protein>
    <submittedName>
        <fullName evidence="1">Uncharacterized protein</fullName>
    </submittedName>
</protein>
<organism evidence="1 2">
    <name type="scientific">Photinus pyralis</name>
    <name type="common">Common eastern firefly</name>
    <name type="synonym">Lampyris pyralis</name>
    <dbReference type="NCBI Taxonomy" id="7054"/>
    <lineage>
        <taxon>Eukaryota</taxon>
        <taxon>Metazoa</taxon>
        <taxon>Ecdysozoa</taxon>
        <taxon>Arthropoda</taxon>
        <taxon>Hexapoda</taxon>
        <taxon>Insecta</taxon>
        <taxon>Pterygota</taxon>
        <taxon>Neoptera</taxon>
        <taxon>Endopterygota</taxon>
        <taxon>Coleoptera</taxon>
        <taxon>Polyphaga</taxon>
        <taxon>Elateriformia</taxon>
        <taxon>Elateroidea</taxon>
        <taxon>Lampyridae</taxon>
        <taxon>Lampyrinae</taxon>
        <taxon>Photinus</taxon>
    </lineage>
</organism>
<dbReference type="Proteomes" id="UP000327044">
    <property type="component" value="Unassembled WGS sequence"/>
</dbReference>
<comment type="caution">
    <text evidence="1">The sequence shown here is derived from an EMBL/GenBank/DDBJ whole genome shotgun (WGS) entry which is preliminary data.</text>
</comment>
<dbReference type="EMBL" id="VVIM01000003">
    <property type="protein sequence ID" value="KAB0800912.1"/>
    <property type="molecule type" value="Genomic_DNA"/>
</dbReference>
<evidence type="ECO:0000313" key="2">
    <source>
        <dbReference type="Proteomes" id="UP000327044"/>
    </source>
</evidence>
<dbReference type="InParanoid" id="A0A5N4AU60"/>
<proteinExistence type="predicted"/>
<dbReference type="OrthoDB" id="6588253at2759"/>
<keyword evidence="2" id="KW-1185">Reference proteome</keyword>
<sequence length="782" mass="90482">MELDANLIWLQTELRALGKDKDLKKIKYIGGNEDRIDGVVNVIRIYSTKSYLSTEKKKRLQFLQLLFLNTNTENDLSQFPKESQHLVKVIPTLSTCLLACIVLNTNLLSDYCELMKTFPLSLNKELLFELQICLTNCNLKKTLQDTSLLLKALIELFQVNEMDNKIMQGICHIANEMLKNIVYFNTEKALELTSSQLQEHMGHCILKILQIINLCPPYQVNVCQFLEHTVNVATKLMKAVTVNVFCIWAQVKCECGTPLQLVVAEESFCTIDHLKNYEPAACLIDILSTIARKPKPLNDKVLEADLSDIIFQINRGDENQLVWFRALINTQLFKDENAVKCLKKWYHLCTADDVLHLLDHSSSSDDRAVVLKCANALNVSDLKNVIIKHFWKHTNIWKENIGDEFTMFLNKFDHSDDIRETKRMLLFSLQNREYMLQTLYEKCLMKRTNINKYKIIFNEIKDIMDVNSFSTRIFANIMQSNLPKDENIVCYRELLSILLELQYFSDGIVNKIFGACLLSIEGDDCTLATLTLFNTIPVNFRVIVGQEDLVFTLLFILEKYRQEFDILHLAPAITQQCTDLLCKFSKDVQCLNFGDRLSELPLTHINKYYASKFYSSSEDTFLKFIYHSETTSDYVECAAKLINLLPICVKSEWMLITNEILERFGYVETLNLYSQVMFLISQLKENVERRLVYCLQLYTIILKDILQPKYNTLTEEQTLAKQICRLLKNIPPNIRENEAIRLTGLLTNNVLKSLKGDREFILLLISIQDTGVSQLLAQRMLE</sequence>
<accession>A0A5N4AU60</accession>